<name>A0A2A2K0R3_9BILA</name>
<accession>A0A2A2K0R3</accession>
<gene>
    <name evidence="1" type="ORF">WR25_05839</name>
</gene>
<sequence>MVAVIPQVMVATADMDVWSCQITAMAMRSPIMVAAIMPTLRDTSLATTCAIGTMIVIPVRGITAAIIDGGKASGRYLRVSRRASHARISAISRRCVATTSAASRRTAGSRPYLNSISAIAIAPS</sequence>
<evidence type="ECO:0000313" key="1">
    <source>
        <dbReference type="EMBL" id="PAV67508.1"/>
    </source>
</evidence>
<evidence type="ECO:0000313" key="2">
    <source>
        <dbReference type="Proteomes" id="UP000218231"/>
    </source>
</evidence>
<reference evidence="1 2" key="1">
    <citation type="journal article" date="2017" name="Curr. Biol.">
        <title>Genome architecture and evolution of a unichromosomal asexual nematode.</title>
        <authorList>
            <person name="Fradin H."/>
            <person name="Zegar C."/>
            <person name="Gutwein M."/>
            <person name="Lucas J."/>
            <person name="Kovtun M."/>
            <person name="Corcoran D."/>
            <person name="Baugh L.R."/>
            <person name="Kiontke K."/>
            <person name="Gunsalus K."/>
            <person name="Fitch D.H."/>
            <person name="Piano F."/>
        </authorList>
    </citation>
    <scope>NUCLEOTIDE SEQUENCE [LARGE SCALE GENOMIC DNA]</scope>
    <source>
        <strain evidence="1">PF1309</strain>
    </source>
</reference>
<comment type="caution">
    <text evidence="1">The sequence shown here is derived from an EMBL/GenBank/DDBJ whole genome shotgun (WGS) entry which is preliminary data.</text>
</comment>
<proteinExistence type="predicted"/>
<dbReference type="EMBL" id="LIAE01009914">
    <property type="protein sequence ID" value="PAV67508.1"/>
    <property type="molecule type" value="Genomic_DNA"/>
</dbReference>
<protein>
    <submittedName>
        <fullName evidence="1">Uncharacterized protein</fullName>
    </submittedName>
</protein>
<dbReference type="AlphaFoldDB" id="A0A2A2K0R3"/>
<organism evidence="1 2">
    <name type="scientific">Diploscapter pachys</name>
    <dbReference type="NCBI Taxonomy" id="2018661"/>
    <lineage>
        <taxon>Eukaryota</taxon>
        <taxon>Metazoa</taxon>
        <taxon>Ecdysozoa</taxon>
        <taxon>Nematoda</taxon>
        <taxon>Chromadorea</taxon>
        <taxon>Rhabditida</taxon>
        <taxon>Rhabditina</taxon>
        <taxon>Rhabditomorpha</taxon>
        <taxon>Rhabditoidea</taxon>
        <taxon>Rhabditidae</taxon>
        <taxon>Diploscapter</taxon>
    </lineage>
</organism>
<keyword evidence="2" id="KW-1185">Reference proteome</keyword>
<dbReference type="Proteomes" id="UP000218231">
    <property type="component" value="Unassembled WGS sequence"/>
</dbReference>